<gene>
    <name evidence="2" type="ORF">Z519_06424</name>
</gene>
<dbReference type="HOGENOM" id="CLU_057752_5_3_1"/>
<feature type="domain" description="BTB" evidence="1">
    <location>
        <begin position="27"/>
        <end position="94"/>
    </location>
</feature>
<dbReference type="Pfam" id="PF00651">
    <property type="entry name" value="BTB"/>
    <property type="match status" value="1"/>
</dbReference>
<evidence type="ECO:0000313" key="3">
    <source>
        <dbReference type="Proteomes" id="UP000053789"/>
    </source>
</evidence>
<dbReference type="Gene3D" id="3.30.710.10">
    <property type="entry name" value="Potassium Channel Kv1.1, Chain A"/>
    <property type="match status" value="1"/>
</dbReference>
<dbReference type="InterPro" id="IPR011333">
    <property type="entry name" value="SKP1/BTB/POZ_sf"/>
</dbReference>
<dbReference type="PANTHER" id="PTHR47843">
    <property type="entry name" value="BTB DOMAIN-CONTAINING PROTEIN-RELATED"/>
    <property type="match status" value="1"/>
</dbReference>
<organism evidence="2 3">
    <name type="scientific">Cladophialophora bantiana (strain ATCC 10958 / CBS 173.52 / CDC B-1940 / NIH 8579)</name>
    <name type="common">Xylohypha bantiana</name>
    <dbReference type="NCBI Taxonomy" id="1442370"/>
    <lineage>
        <taxon>Eukaryota</taxon>
        <taxon>Fungi</taxon>
        <taxon>Dikarya</taxon>
        <taxon>Ascomycota</taxon>
        <taxon>Pezizomycotina</taxon>
        <taxon>Eurotiomycetes</taxon>
        <taxon>Chaetothyriomycetidae</taxon>
        <taxon>Chaetothyriales</taxon>
        <taxon>Herpotrichiellaceae</taxon>
        <taxon>Cladophialophora</taxon>
    </lineage>
</organism>
<dbReference type="PANTHER" id="PTHR47843:SF5">
    <property type="entry name" value="BTB_POZ DOMAIN PROTEIN"/>
    <property type="match status" value="1"/>
</dbReference>
<reference evidence="2" key="1">
    <citation type="submission" date="2015-01" db="EMBL/GenBank/DDBJ databases">
        <title>The Genome Sequence of Cladophialophora bantiana CBS 173.52.</title>
        <authorList>
            <consortium name="The Broad Institute Genomics Platform"/>
            <person name="Cuomo C."/>
            <person name="de Hoog S."/>
            <person name="Gorbushina A."/>
            <person name="Stielow B."/>
            <person name="Teixiera M."/>
            <person name="Abouelleil A."/>
            <person name="Chapman S.B."/>
            <person name="Priest M."/>
            <person name="Young S.K."/>
            <person name="Wortman J."/>
            <person name="Nusbaum C."/>
            <person name="Birren B."/>
        </authorList>
    </citation>
    <scope>NUCLEOTIDE SEQUENCE [LARGE SCALE GENOMIC DNA]</scope>
    <source>
        <strain evidence="2">CBS 173.52</strain>
    </source>
</reference>
<dbReference type="PROSITE" id="PS50097">
    <property type="entry name" value="BTB"/>
    <property type="match status" value="1"/>
</dbReference>
<dbReference type="VEuPathDB" id="FungiDB:Z519_06424"/>
<sequence length="193" mass="22683">MALIVRNFSRKIYLAQIFRVYHSGAFTDLTITCAGENFKVHKVVVCTQSPFFNTACSGPWKESQNATVDLAEDDIEVVRRMVEFFYRADYTDFKDEKFTRHAQVFAIAIKYDIEMLSARAIDKYCEAALKYWDPSAFLRSIHTVYLHTPEQMRGLRIRVIDQARRHYESFDDPSKWPGIKHLWRETCVQVLPR</sequence>
<evidence type="ECO:0000259" key="1">
    <source>
        <dbReference type="PROSITE" id="PS50097"/>
    </source>
</evidence>
<keyword evidence="3" id="KW-1185">Reference proteome</keyword>
<dbReference type="CDD" id="cd18186">
    <property type="entry name" value="BTB_POZ_ZBTB_KLHL-like"/>
    <property type="match status" value="1"/>
</dbReference>
<dbReference type="GeneID" id="27699352"/>
<dbReference type="InterPro" id="IPR000210">
    <property type="entry name" value="BTB/POZ_dom"/>
</dbReference>
<dbReference type="AlphaFoldDB" id="A0A0D2G1H8"/>
<name>A0A0D2G1H8_CLAB1</name>
<dbReference type="Proteomes" id="UP000053789">
    <property type="component" value="Unassembled WGS sequence"/>
</dbReference>
<proteinExistence type="predicted"/>
<dbReference type="EMBL" id="KN846988">
    <property type="protein sequence ID" value="KIW92577.1"/>
    <property type="molecule type" value="Genomic_DNA"/>
</dbReference>
<dbReference type="SMART" id="SM00225">
    <property type="entry name" value="BTB"/>
    <property type="match status" value="1"/>
</dbReference>
<protein>
    <recommendedName>
        <fullName evidence="1">BTB domain-containing protein</fullName>
    </recommendedName>
</protein>
<dbReference type="SUPFAM" id="SSF54695">
    <property type="entry name" value="POZ domain"/>
    <property type="match status" value="1"/>
</dbReference>
<dbReference type="RefSeq" id="XP_016619246.1">
    <property type="nucleotide sequence ID" value="XM_016764164.1"/>
</dbReference>
<dbReference type="OrthoDB" id="6359816at2759"/>
<evidence type="ECO:0000313" key="2">
    <source>
        <dbReference type="EMBL" id="KIW92577.1"/>
    </source>
</evidence>
<accession>A0A0D2G1H8</accession>